<keyword evidence="3" id="KW-1185">Reference proteome</keyword>
<evidence type="ECO:0000313" key="3">
    <source>
        <dbReference type="Proteomes" id="UP000726170"/>
    </source>
</evidence>
<dbReference type="EMBL" id="JAHLQF010000003">
    <property type="protein sequence ID" value="MBU5485466.1"/>
    <property type="molecule type" value="Genomic_DNA"/>
</dbReference>
<evidence type="ECO:0000259" key="1">
    <source>
        <dbReference type="Pfam" id="PF21778"/>
    </source>
</evidence>
<feature type="domain" description="DUF6873" evidence="1">
    <location>
        <begin position="10"/>
        <end position="235"/>
    </location>
</feature>
<dbReference type="Pfam" id="PF21778">
    <property type="entry name" value="DUF6873"/>
    <property type="match status" value="1"/>
</dbReference>
<comment type="caution">
    <text evidence="2">The sequence shown here is derived from an EMBL/GenBank/DDBJ whole genome shotgun (WGS) entry which is preliminary data.</text>
</comment>
<name>A0ABS6EJT2_9CLOT</name>
<protein>
    <recommendedName>
        <fullName evidence="1">DUF6873 domain-containing protein</fullName>
    </recommendedName>
</protein>
<gene>
    <name evidence="2" type="ORF">KQI86_14185</name>
</gene>
<accession>A0ABS6EJT2</accession>
<sequence length="239" mass="27372">MEVFMKNYAIVDFRIYKEEEDNLIKLGYDVIKCPPSSNLYDSVFGHPDMLIHFIDKKNVIFHRDMENNFINFFKSLNFNVFLSDKSLETKYPNNIKLNAVNLKNYFIHNIDHTDSLLLNMIGNKKLLNVKQGYTKCSTAVVNDNAIITSDTGIAKIAKDENIDVLLLPPGDISLPGLDYGFIGGCCGLLDKDRLAFFGDLNYYAYGKEILDFLYKYDVKPIYLREGKLIDRGSLFVVKS</sequence>
<proteinExistence type="predicted"/>
<organism evidence="2 3">
    <name type="scientific">Clostridium mobile</name>
    <dbReference type="NCBI Taxonomy" id="2841512"/>
    <lineage>
        <taxon>Bacteria</taxon>
        <taxon>Bacillati</taxon>
        <taxon>Bacillota</taxon>
        <taxon>Clostridia</taxon>
        <taxon>Eubacteriales</taxon>
        <taxon>Clostridiaceae</taxon>
        <taxon>Clostridium</taxon>
    </lineage>
</organism>
<dbReference type="Proteomes" id="UP000726170">
    <property type="component" value="Unassembled WGS sequence"/>
</dbReference>
<dbReference type="InterPro" id="IPR049238">
    <property type="entry name" value="DUF6873"/>
</dbReference>
<reference evidence="2 3" key="1">
    <citation type="submission" date="2021-06" db="EMBL/GenBank/DDBJ databases">
        <authorList>
            <person name="Sun Q."/>
            <person name="Li D."/>
        </authorList>
    </citation>
    <scope>NUCLEOTIDE SEQUENCE [LARGE SCALE GENOMIC DNA]</scope>
    <source>
        <strain evidence="2 3">MSJ-11</strain>
    </source>
</reference>
<evidence type="ECO:0000313" key="2">
    <source>
        <dbReference type="EMBL" id="MBU5485466.1"/>
    </source>
</evidence>